<evidence type="ECO:0000259" key="4">
    <source>
        <dbReference type="PROSITE" id="PS51063"/>
    </source>
</evidence>
<keyword evidence="3" id="KW-0804">Transcription</keyword>
<dbReference type="RefSeq" id="WP_137827348.1">
    <property type="nucleotide sequence ID" value="NZ_BPRE01000009.1"/>
</dbReference>
<feature type="domain" description="HTH crp-type" evidence="4">
    <location>
        <begin position="152"/>
        <end position="226"/>
    </location>
</feature>
<evidence type="ECO:0000313" key="5">
    <source>
        <dbReference type="EMBL" id="GJE76506.1"/>
    </source>
</evidence>
<dbReference type="InterPro" id="IPR036390">
    <property type="entry name" value="WH_DNA-bd_sf"/>
</dbReference>
<gene>
    <name evidence="5" type="primary">fnr_1</name>
    <name evidence="5" type="ORF">BGCPKDLD_3100</name>
</gene>
<dbReference type="InterPro" id="IPR000595">
    <property type="entry name" value="cNMP-bd_dom"/>
</dbReference>
<proteinExistence type="predicted"/>
<dbReference type="Proteomes" id="UP001055093">
    <property type="component" value="Unassembled WGS sequence"/>
</dbReference>
<evidence type="ECO:0000256" key="1">
    <source>
        <dbReference type="ARBA" id="ARBA00023015"/>
    </source>
</evidence>
<comment type="caution">
    <text evidence="5">The sequence shown here is derived from an EMBL/GenBank/DDBJ whole genome shotgun (WGS) entry which is preliminary data.</text>
</comment>
<evidence type="ECO:0000313" key="6">
    <source>
        <dbReference type="Proteomes" id="UP001055093"/>
    </source>
</evidence>
<reference evidence="5" key="1">
    <citation type="journal article" date="2021" name="Front. Microbiol.">
        <title>Comprehensive Comparative Genomics and Phenotyping of Methylobacterium Species.</title>
        <authorList>
            <person name="Alessa O."/>
            <person name="Ogura Y."/>
            <person name="Fujitani Y."/>
            <person name="Takami H."/>
            <person name="Hayashi T."/>
            <person name="Sahin N."/>
            <person name="Tani A."/>
        </authorList>
    </citation>
    <scope>NUCLEOTIDE SEQUENCE</scope>
    <source>
        <strain evidence="5">DSM 14458</strain>
    </source>
</reference>
<keyword evidence="2" id="KW-0238">DNA-binding</keyword>
<dbReference type="PROSITE" id="PS51063">
    <property type="entry name" value="HTH_CRP_2"/>
    <property type="match status" value="1"/>
</dbReference>
<organism evidence="5 6">
    <name type="scientific">Methylorubrum suomiense</name>
    <dbReference type="NCBI Taxonomy" id="144191"/>
    <lineage>
        <taxon>Bacteria</taxon>
        <taxon>Pseudomonadati</taxon>
        <taxon>Pseudomonadota</taxon>
        <taxon>Alphaproteobacteria</taxon>
        <taxon>Hyphomicrobiales</taxon>
        <taxon>Methylobacteriaceae</taxon>
        <taxon>Methylorubrum</taxon>
    </lineage>
</organism>
<dbReference type="EMBL" id="BPRE01000009">
    <property type="protein sequence ID" value="GJE76506.1"/>
    <property type="molecule type" value="Genomic_DNA"/>
</dbReference>
<dbReference type="SUPFAM" id="SSF46785">
    <property type="entry name" value="Winged helix' DNA-binding domain"/>
    <property type="match status" value="1"/>
</dbReference>
<reference evidence="5" key="2">
    <citation type="submission" date="2021-08" db="EMBL/GenBank/DDBJ databases">
        <authorList>
            <person name="Tani A."/>
            <person name="Ola A."/>
            <person name="Ogura Y."/>
            <person name="Katsura K."/>
            <person name="Hayashi T."/>
        </authorList>
    </citation>
    <scope>NUCLEOTIDE SEQUENCE</scope>
    <source>
        <strain evidence="5">DSM 14458</strain>
    </source>
</reference>
<evidence type="ECO:0000256" key="3">
    <source>
        <dbReference type="ARBA" id="ARBA00023163"/>
    </source>
</evidence>
<dbReference type="Gene3D" id="1.10.10.10">
    <property type="entry name" value="Winged helix-like DNA-binding domain superfamily/Winged helix DNA-binding domain"/>
    <property type="match status" value="1"/>
</dbReference>
<name>A0ABQ4UWI5_9HYPH</name>
<keyword evidence="1" id="KW-0805">Transcription regulation</keyword>
<dbReference type="Gene3D" id="2.60.120.10">
    <property type="entry name" value="Jelly Rolls"/>
    <property type="match status" value="1"/>
</dbReference>
<sequence>MSPTTDRFVPPLIRRLRSTATLSETVVEAIRTLPVSLRSYEPGQEILRDGERPACCLAVVDGWVSRLKFLPGGGRQIIAFHIAGDLPDLQSLHLGVLDHGIAALTPCTVARIPHEALRELSARLPELAAVLWRESMIDAALFRGWLTANGRRSAYGRTAHLLCELSLRQRAVGLSTGRTCPMPLRQTDFADAMGLTSVHIARTLGALRKAGLITLQARTLTIHDWDGLCEAAEFDPAYLHLKSVDR</sequence>
<protein>
    <submittedName>
        <fullName evidence="5">Fumarate and nitrate reduction regulatory protein</fullName>
    </submittedName>
</protein>
<dbReference type="InterPro" id="IPR012318">
    <property type="entry name" value="HTH_CRP"/>
</dbReference>
<accession>A0ABQ4UWI5</accession>
<dbReference type="CDD" id="cd00038">
    <property type="entry name" value="CAP_ED"/>
    <property type="match status" value="1"/>
</dbReference>
<dbReference type="InterPro" id="IPR036388">
    <property type="entry name" value="WH-like_DNA-bd_sf"/>
</dbReference>
<dbReference type="Pfam" id="PF00027">
    <property type="entry name" value="cNMP_binding"/>
    <property type="match status" value="1"/>
</dbReference>
<dbReference type="SUPFAM" id="SSF51206">
    <property type="entry name" value="cAMP-binding domain-like"/>
    <property type="match status" value="1"/>
</dbReference>
<dbReference type="InterPro" id="IPR018490">
    <property type="entry name" value="cNMP-bd_dom_sf"/>
</dbReference>
<dbReference type="InterPro" id="IPR014710">
    <property type="entry name" value="RmlC-like_jellyroll"/>
</dbReference>
<dbReference type="SMART" id="SM00419">
    <property type="entry name" value="HTH_CRP"/>
    <property type="match status" value="1"/>
</dbReference>
<dbReference type="Pfam" id="PF13545">
    <property type="entry name" value="HTH_Crp_2"/>
    <property type="match status" value="1"/>
</dbReference>
<keyword evidence="6" id="KW-1185">Reference proteome</keyword>
<evidence type="ECO:0000256" key="2">
    <source>
        <dbReference type="ARBA" id="ARBA00023125"/>
    </source>
</evidence>